<dbReference type="AlphaFoldDB" id="A0A1C7MQW0"/>
<comment type="caution">
    <text evidence="1">The sequence shown here is derived from an EMBL/GenBank/DDBJ whole genome shotgun (WGS) entry which is preliminary data.</text>
</comment>
<organism evidence="1 2">
    <name type="scientific">Grifola frondosa</name>
    <name type="common">Maitake</name>
    <name type="synonym">Polyporus frondosus</name>
    <dbReference type="NCBI Taxonomy" id="5627"/>
    <lineage>
        <taxon>Eukaryota</taxon>
        <taxon>Fungi</taxon>
        <taxon>Dikarya</taxon>
        <taxon>Basidiomycota</taxon>
        <taxon>Agaricomycotina</taxon>
        <taxon>Agaricomycetes</taxon>
        <taxon>Polyporales</taxon>
        <taxon>Grifolaceae</taxon>
        <taxon>Grifola</taxon>
    </lineage>
</organism>
<accession>A0A1C7MQW0</accession>
<keyword evidence="2" id="KW-1185">Reference proteome</keyword>
<sequence>MQKPYRARETKVKKGWHVRAMCECSAWKWEKRRVCNEREPSHVVTTNHMRLSWMRTLLFPPSFTVTLVKNTLRPDGSTRKIGSNLLARGGS</sequence>
<dbReference type="EMBL" id="LUGG01000001">
    <property type="protein sequence ID" value="OBZ79231.1"/>
    <property type="molecule type" value="Genomic_DNA"/>
</dbReference>
<evidence type="ECO:0000313" key="1">
    <source>
        <dbReference type="EMBL" id="OBZ79231.1"/>
    </source>
</evidence>
<protein>
    <submittedName>
        <fullName evidence="1">Uncharacterized protein</fullName>
    </submittedName>
</protein>
<name>A0A1C7MQW0_GRIFR</name>
<dbReference type="Proteomes" id="UP000092993">
    <property type="component" value="Unassembled WGS sequence"/>
</dbReference>
<proteinExistence type="predicted"/>
<gene>
    <name evidence="1" type="ORF">A0H81_01393</name>
</gene>
<evidence type="ECO:0000313" key="2">
    <source>
        <dbReference type="Proteomes" id="UP000092993"/>
    </source>
</evidence>
<reference evidence="1 2" key="1">
    <citation type="submission" date="2016-03" db="EMBL/GenBank/DDBJ databases">
        <title>Whole genome sequencing of Grifola frondosa 9006-11.</title>
        <authorList>
            <person name="Min B."/>
            <person name="Park H."/>
            <person name="Kim J.-G."/>
            <person name="Cho H."/>
            <person name="Oh Y.-L."/>
            <person name="Kong W.-S."/>
            <person name="Choi I.-G."/>
        </authorList>
    </citation>
    <scope>NUCLEOTIDE SEQUENCE [LARGE SCALE GENOMIC DNA]</scope>
    <source>
        <strain evidence="1 2">9006-11</strain>
    </source>
</reference>